<proteinExistence type="inferred from homology"/>
<dbReference type="OrthoDB" id="415315at2759"/>
<evidence type="ECO:0000256" key="9">
    <source>
        <dbReference type="PIRSR" id="PIRSR600223-1"/>
    </source>
</evidence>
<keyword evidence="6" id="KW-0496">Mitochondrion</keyword>
<feature type="repeat" description="Solcar" evidence="10">
    <location>
        <begin position="298"/>
        <end position="392"/>
    </location>
</feature>
<keyword evidence="6" id="KW-0999">Mitochondrion inner membrane</keyword>
<keyword evidence="8 10" id="KW-0472">Membrane</keyword>
<dbReference type="Pfam" id="PF00153">
    <property type="entry name" value="Mito_carr"/>
    <property type="match status" value="3"/>
</dbReference>
<keyword evidence="4 10" id="KW-0812">Transmembrane</keyword>
<evidence type="ECO:0000256" key="6">
    <source>
        <dbReference type="ARBA" id="ARBA00022792"/>
    </source>
</evidence>
<feature type="active site" evidence="9">
    <location>
        <position position="65"/>
    </location>
</feature>
<evidence type="ECO:0000256" key="8">
    <source>
        <dbReference type="ARBA" id="ARBA00023136"/>
    </source>
</evidence>
<evidence type="ECO:0000256" key="12">
    <source>
        <dbReference type="SAM" id="MobiDB-lite"/>
    </source>
</evidence>
<dbReference type="PRINTS" id="PR00727">
    <property type="entry name" value="LEADERPTASE"/>
</dbReference>
<dbReference type="GO" id="GO:0004252">
    <property type="term" value="F:serine-type endopeptidase activity"/>
    <property type="evidence" value="ECO:0007669"/>
    <property type="project" value="InterPro"/>
</dbReference>
<feature type="compositionally biased region" description="Low complexity" evidence="12">
    <location>
        <begin position="170"/>
        <end position="185"/>
    </location>
</feature>
<comment type="similarity">
    <text evidence="2 11">Belongs to the mitochondrial carrier (TC 2.A.29) family.</text>
</comment>
<evidence type="ECO:0000313" key="14">
    <source>
        <dbReference type="Proteomes" id="UP000050424"/>
    </source>
</evidence>
<evidence type="ECO:0000256" key="2">
    <source>
        <dbReference type="ARBA" id="ARBA00006375"/>
    </source>
</evidence>
<evidence type="ECO:0000256" key="5">
    <source>
        <dbReference type="ARBA" id="ARBA00022737"/>
    </source>
</evidence>
<dbReference type="InterPro" id="IPR036286">
    <property type="entry name" value="LexA/Signal_pep-like_sf"/>
</dbReference>
<dbReference type="PANTHER" id="PTHR45667">
    <property type="entry name" value="S-ADENOSYLMETHIONINE MITOCHONDRIAL CARRIER PROTEIN"/>
    <property type="match status" value="1"/>
</dbReference>
<dbReference type="InterPro" id="IPR018108">
    <property type="entry name" value="MCP_transmembrane"/>
</dbReference>
<feature type="region of interest" description="Disordered" evidence="12">
    <location>
        <begin position="170"/>
        <end position="198"/>
    </location>
</feature>
<dbReference type="PROSITE" id="PS50920">
    <property type="entry name" value="SOLCAR"/>
    <property type="match status" value="2"/>
</dbReference>
<dbReference type="STRING" id="78410.A0A0N8H8F0"/>
<dbReference type="SUPFAM" id="SSF51306">
    <property type="entry name" value="LexA/Signal peptidase"/>
    <property type="match status" value="1"/>
</dbReference>
<dbReference type="CDD" id="cd06530">
    <property type="entry name" value="S26_SPase_I"/>
    <property type="match status" value="1"/>
</dbReference>
<name>A0A0N8H8F0_9HYPO</name>
<feature type="region of interest" description="Disordered" evidence="12">
    <location>
        <begin position="435"/>
        <end position="466"/>
    </location>
</feature>
<gene>
    <name evidence="13" type="ORF">AK830_g2213</name>
</gene>
<dbReference type="GO" id="GO:0016020">
    <property type="term" value="C:membrane"/>
    <property type="evidence" value="ECO:0007669"/>
    <property type="project" value="UniProtKB-SubCell"/>
</dbReference>
<sequence>MINLHVAEFTVVDGNSMFPLLNDDKDSTLRRDVIFNYKWSPHENLERGMVVTLRSPTHPERIAVKRVVALENDVVQTKAPHPLPTVRVPQGHVWVEGDGPPGSSLDSNTDVSGILFPPTLSPVAFPPALPAVSLPAVIQTSFRCPARRSLSPRRMPLGLQDSTLVFAPATTTTTTPTSASDYAPSPEHRNAGHPGRRLDSISAGLAESQTMTNQDVESEGRPPYLHAMIAGGIGGSTGDLLMHSLDTVKTRQQGDPHVPPKYTSLGQSYYTIWNREGIRRGLYGGWVPALSGSFPGTVLFFGTYEWRFLGDLASSIVYVPSEVLKTRLQLQGRYNNPHFHSGYNYRGTIDAARTIVRTEGASALFYGYKATLYRDLPFSALQFMFWEQFTTWARQYKQSRDIGVPLELLTGASAGGLAGVITCPLDVVKTRLQTQVNPPAESRHAKDPNPQIRHISTSSPSTHRPKPGAIALEASSVVTGLKVIYRTEGVAGWFRGVGPRGVWTFIQSGCMLFLYQRILRQLDVMMPVEREEL</sequence>
<evidence type="ECO:0000256" key="1">
    <source>
        <dbReference type="ARBA" id="ARBA00004141"/>
    </source>
</evidence>
<keyword evidence="7" id="KW-1133">Transmembrane helix</keyword>
<dbReference type="Gene3D" id="1.50.40.10">
    <property type="entry name" value="Mitochondrial carrier domain"/>
    <property type="match status" value="2"/>
</dbReference>
<dbReference type="SUPFAM" id="SSF103506">
    <property type="entry name" value="Mitochondrial carrier"/>
    <property type="match status" value="1"/>
</dbReference>
<accession>A0A0N8H8F0</accession>
<reference evidence="13 14" key="1">
    <citation type="submission" date="2015-09" db="EMBL/GenBank/DDBJ databases">
        <title>Draft genome of a European isolate of the apple canker pathogen Neonectria ditissima.</title>
        <authorList>
            <person name="Gomez-Cortecero A."/>
            <person name="Harrison R.J."/>
            <person name="Armitage A.D."/>
        </authorList>
    </citation>
    <scope>NUCLEOTIDE SEQUENCE [LARGE SCALE GENOMIC DNA]</scope>
    <source>
        <strain evidence="13 14">R09/05</strain>
    </source>
</reference>
<comment type="subcellular location">
    <subcellularLocation>
        <location evidence="1">Membrane</location>
        <topology evidence="1">Multi-pass membrane protein</topology>
    </subcellularLocation>
</comment>
<evidence type="ECO:0000256" key="10">
    <source>
        <dbReference type="PROSITE-ProRule" id="PRU00282"/>
    </source>
</evidence>
<protein>
    <recommendedName>
        <fullName evidence="15">Mitochondrial carrier</fullName>
    </recommendedName>
</protein>
<dbReference type="InterPro" id="IPR000223">
    <property type="entry name" value="Pept_S26A_signal_pept_1"/>
</dbReference>
<dbReference type="Proteomes" id="UP000050424">
    <property type="component" value="Unassembled WGS sequence"/>
</dbReference>
<keyword evidence="3 11" id="KW-0813">Transport</keyword>
<dbReference type="EMBL" id="LKCW01000020">
    <property type="protein sequence ID" value="KPM44388.1"/>
    <property type="molecule type" value="Genomic_DNA"/>
</dbReference>
<feature type="repeat" description="Solcar" evidence="10">
    <location>
        <begin position="402"/>
        <end position="521"/>
    </location>
</feature>
<dbReference type="GO" id="GO:0006465">
    <property type="term" value="P:signal peptide processing"/>
    <property type="evidence" value="ECO:0007669"/>
    <property type="project" value="InterPro"/>
</dbReference>
<keyword evidence="5" id="KW-0677">Repeat</keyword>
<evidence type="ECO:0000256" key="11">
    <source>
        <dbReference type="RuleBase" id="RU000488"/>
    </source>
</evidence>
<evidence type="ECO:0000256" key="3">
    <source>
        <dbReference type="ARBA" id="ARBA00022448"/>
    </source>
</evidence>
<dbReference type="AlphaFoldDB" id="A0A0N8H8F0"/>
<dbReference type="Gene3D" id="2.10.109.10">
    <property type="entry name" value="Umud Fragment, subunit A"/>
    <property type="match status" value="1"/>
</dbReference>
<comment type="caution">
    <text evidence="13">The sequence shown here is derived from an EMBL/GenBank/DDBJ whole genome shotgun (WGS) entry which is preliminary data.</text>
</comment>
<feature type="active site" evidence="9">
    <location>
        <position position="16"/>
    </location>
</feature>
<evidence type="ECO:0000256" key="7">
    <source>
        <dbReference type="ARBA" id="ARBA00022989"/>
    </source>
</evidence>
<dbReference type="InterPro" id="IPR023395">
    <property type="entry name" value="MCP_dom_sf"/>
</dbReference>
<evidence type="ECO:0008006" key="15">
    <source>
        <dbReference type="Google" id="ProtNLM"/>
    </source>
</evidence>
<dbReference type="InterPro" id="IPR019533">
    <property type="entry name" value="Peptidase_S26"/>
</dbReference>
<organism evidence="13 14">
    <name type="scientific">Neonectria ditissima</name>
    <dbReference type="NCBI Taxonomy" id="78410"/>
    <lineage>
        <taxon>Eukaryota</taxon>
        <taxon>Fungi</taxon>
        <taxon>Dikarya</taxon>
        <taxon>Ascomycota</taxon>
        <taxon>Pezizomycotina</taxon>
        <taxon>Sordariomycetes</taxon>
        <taxon>Hypocreomycetidae</taxon>
        <taxon>Hypocreales</taxon>
        <taxon>Nectriaceae</taxon>
        <taxon>Neonectria</taxon>
    </lineage>
</organism>
<keyword evidence="14" id="KW-1185">Reference proteome</keyword>
<evidence type="ECO:0000256" key="4">
    <source>
        <dbReference type="ARBA" id="ARBA00022692"/>
    </source>
</evidence>
<evidence type="ECO:0000313" key="13">
    <source>
        <dbReference type="EMBL" id="KPM44388.1"/>
    </source>
</evidence>